<dbReference type="RefSeq" id="XP_007376224.1">
    <property type="nucleotide sequence ID" value="XM_007376162.1"/>
</dbReference>
<organism evidence="4">
    <name type="scientific">Spathaspora passalidarum (strain NRRL Y-27907 / 11-Y1)</name>
    <dbReference type="NCBI Taxonomy" id="619300"/>
    <lineage>
        <taxon>Eukaryota</taxon>
        <taxon>Fungi</taxon>
        <taxon>Dikarya</taxon>
        <taxon>Ascomycota</taxon>
        <taxon>Saccharomycotina</taxon>
        <taxon>Pichiomycetes</taxon>
        <taxon>Debaryomycetaceae</taxon>
        <taxon>Spathaspora</taxon>
    </lineage>
</organism>
<dbReference type="OrthoDB" id="1898221at2759"/>
<evidence type="ECO:0000256" key="1">
    <source>
        <dbReference type="SAM" id="Phobius"/>
    </source>
</evidence>
<feature type="transmembrane region" description="Helical" evidence="1">
    <location>
        <begin position="124"/>
        <end position="146"/>
    </location>
</feature>
<evidence type="ECO:0000256" key="2">
    <source>
        <dbReference type="SAM" id="SignalP"/>
    </source>
</evidence>
<feature type="transmembrane region" description="Helical" evidence="1">
    <location>
        <begin position="64"/>
        <end position="83"/>
    </location>
</feature>
<dbReference type="HOGENOM" id="CLU_1396120_0_0_1"/>
<keyword evidence="1" id="KW-0472">Membrane</keyword>
<keyword evidence="4" id="KW-1185">Reference proteome</keyword>
<feature type="chain" id="PRO_5003442305" evidence="2">
    <location>
        <begin position="21"/>
        <end position="190"/>
    </location>
</feature>
<dbReference type="KEGG" id="spaa:SPAPADRAFT_141277"/>
<dbReference type="EMBL" id="GL996503">
    <property type="protein sequence ID" value="EGW31446.1"/>
    <property type="molecule type" value="Genomic_DNA"/>
</dbReference>
<feature type="transmembrane region" description="Helical" evidence="1">
    <location>
        <begin position="95"/>
        <end position="112"/>
    </location>
</feature>
<keyword evidence="2" id="KW-0732">Signal</keyword>
<dbReference type="eggNOG" id="ENOG502RQ3H">
    <property type="taxonomic scope" value="Eukaryota"/>
</dbReference>
<reference evidence="3 4" key="1">
    <citation type="journal article" date="2011" name="Proc. Natl. Acad. Sci. U.S.A.">
        <title>Comparative genomics of xylose-fermenting fungi for enhanced biofuel production.</title>
        <authorList>
            <person name="Wohlbach D.J."/>
            <person name="Kuo A."/>
            <person name="Sato T.K."/>
            <person name="Potts K.M."/>
            <person name="Salamov A.A."/>
            <person name="LaButti K.M."/>
            <person name="Sun H."/>
            <person name="Clum A."/>
            <person name="Pangilinan J.L."/>
            <person name="Lindquist E.A."/>
            <person name="Lucas S."/>
            <person name="Lapidus A."/>
            <person name="Jin M."/>
            <person name="Gunawan C."/>
            <person name="Balan V."/>
            <person name="Dale B.E."/>
            <person name="Jeffries T.W."/>
            <person name="Zinkel R."/>
            <person name="Barry K.W."/>
            <person name="Grigoriev I.V."/>
            <person name="Gasch A.P."/>
        </authorList>
    </citation>
    <scope>NUCLEOTIDE SEQUENCE [LARGE SCALE GENOMIC DNA]</scope>
    <source>
        <strain evidence="4">NRRL Y-27907 / 11-Y1</strain>
    </source>
</reference>
<feature type="signal peptide" evidence="2">
    <location>
        <begin position="1"/>
        <end position="20"/>
    </location>
</feature>
<feature type="transmembrane region" description="Helical" evidence="1">
    <location>
        <begin position="166"/>
        <end position="186"/>
    </location>
</feature>
<protein>
    <submittedName>
        <fullName evidence="3">Uncharacterized protein</fullName>
    </submittedName>
</protein>
<feature type="transmembrane region" description="Helical" evidence="1">
    <location>
        <begin position="34"/>
        <end position="52"/>
    </location>
</feature>
<dbReference type="Proteomes" id="UP000000709">
    <property type="component" value="Unassembled WGS sequence"/>
</dbReference>
<accession>G3AQ99</accession>
<keyword evidence="1" id="KW-0812">Transmembrane</keyword>
<evidence type="ECO:0000313" key="4">
    <source>
        <dbReference type="Proteomes" id="UP000000709"/>
    </source>
</evidence>
<name>G3AQ99_SPAPN</name>
<gene>
    <name evidence="3" type="ORF">SPAPADRAFT_141277</name>
</gene>
<evidence type="ECO:0000313" key="3">
    <source>
        <dbReference type="EMBL" id="EGW31446.1"/>
    </source>
</evidence>
<dbReference type="AlphaFoldDB" id="G3AQ99"/>
<proteinExistence type="predicted"/>
<sequence length="190" mass="21368">MSRKGLVSLIVLCLCISALYESTTWPQLEKGGGAFEFLTLLSLAVTITYIILSQNASSNWNVKYIYPLASNLGFQVTMGYWSAKLLGVKSYERSLWLAIRLHAIPYLYLLILDSHPQGSATISVTITVAFMLAWCIYVDIIIYWNWGNNTTSVPYGTLNEKTFIERVVWIAGFTILSCSNYIILGIRNCL</sequence>
<dbReference type="InParanoid" id="G3AQ99"/>
<dbReference type="GeneID" id="18870360"/>
<keyword evidence="1" id="KW-1133">Transmembrane helix</keyword>